<dbReference type="InterPro" id="IPR011032">
    <property type="entry name" value="GroES-like_sf"/>
</dbReference>
<reference evidence="4 5" key="1">
    <citation type="submission" date="2015-01" db="EMBL/GenBank/DDBJ databases">
        <title>Comparative genomics of the lactic acid bacteria isolated from the honey bee gut.</title>
        <authorList>
            <person name="Ellegaard K.M."/>
            <person name="Tamarit D."/>
            <person name="Javelind E."/>
            <person name="Olofsson T."/>
            <person name="Andersson S.G."/>
            <person name="Vasquez A."/>
        </authorList>
    </citation>
    <scope>NUCLEOTIDE SEQUENCE [LARGE SCALE GENOMIC DNA]</scope>
    <source>
        <strain evidence="4 5">Bin4</strain>
    </source>
</reference>
<dbReference type="HOGENOM" id="CLU_823603_0_0_9"/>
<sequence>MYYNKSCKRLQSDYFNGGITLDDNNQTSQVVSTVLSLDKPEQINAKKVTRTLQKNWVVVEPTYASVCHADERYYSGKRRPEALAKKLPMALLHEGIGVVKQSQSSKFQVGQRVVIVPGIPGKDLHNANPATNSLPANYDNTGVFMSSGYDGIAQSAVVQPANELVAIPDNVPNELAILTEVSTIGYEASTRVKHILQKKDIKVGLFGDGPVGYMAAAVLHYIWHLDKEHLVVFGGMPDRIEKIDFATTYLSDHYDFDQADADFDLIFEATGGNFSSTAINEAIKVLKPLGSIVLMGVSENLVPIDTRDVLEKGLTLYGTSRSVATDFQVVLKAISESEAYQQTLKKLLPDQVYAVHDAADLMTAFQEIIARNDWHKAIIEFHWH</sequence>
<dbReference type="Gene3D" id="3.90.180.10">
    <property type="entry name" value="Medium-chain alcohol dehydrogenases, catalytic domain"/>
    <property type="match status" value="1"/>
</dbReference>
<name>A0A0F4LSX8_9LACO</name>
<dbReference type="Pfam" id="PF08240">
    <property type="entry name" value="ADH_N"/>
    <property type="match status" value="1"/>
</dbReference>
<protein>
    <submittedName>
        <fullName evidence="4">Ribitol-5-phosphate 2-dehydrogenase</fullName>
    </submittedName>
</protein>
<dbReference type="Gene3D" id="3.40.50.720">
    <property type="entry name" value="NAD(P)-binding Rossmann-like Domain"/>
    <property type="match status" value="1"/>
</dbReference>
<proteinExistence type="predicted"/>
<dbReference type="SUPFAM" id="SSF50129">
    <property type="entry name" value="GroES-like"/>
    <property type="match status" value="1"/>
</dbReference>
<dbReference type="InterPro" id="IPR050129">
    <property type="entry name" value="Zn_alcohol_dh"/>
</dbReference>
<dbReference type="OrthoDB" id="1700359at2"/>
<organism evidence="4 5">
    <name type="scientific">Bombilactobacillus mellifer</name>
    <dbReference type="NCBI Taxonomy" id="1218492"/>
    <lineage>
        <taxon>Bacteria</taxon>
        <taxon>Bacillati</taxon>
        <taxon>Bacillota</taxon>
        <taxon>Bacilli</taxon>
        <taxon>Lactobacillales</taxon>
        <taxon>Lactobacillaceae</taxon>
        <taxon>Bombilactobacillus</taxon>
    </lineage>
</organism>
<accession>A0A0F4LSX8</accession>
<gene>
    <name evidence="4" type="ORF">JG30_07390</name>
</gene>
<evidence type="ECO:0000256" key="1">
    <source>
        <dbReference type="ARBA" id="ARBA00023002"/>
    </source>
</evidence>
<dbReference type="GO" id="GO:0016491">
    <property type="term" value="F:oxidoreductase activity"/>
    <property type="evidence" value="ECO:0007669"/>
    <property type="project" value="UniProtKB-KW"/>
</dbReference>
<evidence type="ECO:0000313" key="5">
    <source>
        <dbReference type="Proteomes" id="UP000033558"/>
    </source>
</evidence>
<dbReference type="PATRIC" id="fig|1218492.5.peg.877"/>
<feature type="domain" description="Alcohol dehydrogenase-like C-terminal" evidence="2">
    <location>
        <begin position="261"/>
        <end position="335"/>
    </location>
</feature>
<dbReference type="InterPro" id="IPR013154">
    <property type="entry name" value="ADH-like_N"/>
</dbReference>
<evidence type="ECO:0000259" key="2">
    <source>
        <dbReference type="Pfam" id="PF00107"/>
    </source>
</evidence>
<dbReference type="Proteomes" id="UP000033558">
    <property type="component" value="Unassembled WGS sequence"/>
</dbReference>
<evidence type="ECO:0000313" key="4">
    <source>
        <dbReference type="EMBL" id="KJY61690.1"/>
    </source>
</evidence>
<dbReference type="Pfam" id="PF00107">
    <property type="entry name" value="ADH_zinc_N"/>
    <property type="match status" value="1"/>
</dbReference>
<dbReference type="InterPro" id="IPR036291">
    <property type="entry name" value="NAD(P)-bd_dom_sf"/>
</dbReference>
<dbReference type="AlphaFoldDB" id="A0A0F4LSX8"/>
<keyword evidence="5" id="KW-1185">Reference proteome</keyword>
<dbReference type="STRING" id="1218492.JG30_07390"/>
<evidence type="ECO:0000259" key="3">
    <source>
        <dbReference type="Pfam" id="PF08240"/>
    </source>
</evidence>
<dbReference type="SUPFAM" id="SSF51735">
    <property type="entry name" value="NAD(P)-binding Rossmann-fold domains"/>
    <property type="match status" value="1"/>
</dbReference>
<dbReference type="PANTHER" id="PTHR43401">
    <property type="entry name" value="L-THREONINE 3-DEHYDROGENASE"/>
    <property type="match status" value="1"/>
</dbReference>
<comment type="caution">
    <text evidence="4">The sequence shown here is derived from an EMBL/GenBank/DDBJ whole genome shotgun (WGS) entry which is preliminary data.</text>
</comment>
<dbReference type="PANTHER" id="PTHR43401:SF2">
    <property type="entry name" value="L-THREONINE 3-DEHYDROGENASE"/>
    <property type="match status" value="1"/>
</dbReference>
<dbReference type="EMBL" id="JXJQ01000008">
    <property type="protein sequence ID" value="KJY61690.1"/>
    <property type="molecule type" value="Genomic_DNA"/>
</dbReference>
<keyword evidence="1" id="KW-0560">Oxidoreductase</keyword>
<dbReference type="InterPro" id="IPR013149">
    <property type="entry name" value="ADH-like_C"/>
</dbReference>
<feature type="domain" description="Alcohol dehydrogenase-like N-terminal" evidence="3">
    <location>
        <begin position="54"/>
        <end position="169"/>
    </location>
</feature>